<dbReference type="InterPro" id="IPR024524">
    <property type="entry name" value="DUF3800"/>
</dbReference>
<accession>A0AAU7ZKR1</accession>
<reference evidence="1" key="2">
    <citation type="journal article" date="2024" name="Environ. Microbiol.">
        <title>Genome analysis and description of Tunturibacter gen. nov. expands the diversity of Terriglobia in tundra soils.</title>
        <authorList>
            <person name="Messyasz A."/>
            <person name="Mannisto M.K."/>
            <person name="Kerkhof L.J."/>
            <person name="Haggblom M.M."/>
        </authorList>
    </citation>
    <scope>NUCLEOTIDE SEQUENCE</scope>
    <source>
        <strain evidence="1">X5P6</strain>
    </source>
</reference>
<dbReference type="RefSeq" id="WP_353062482.1">
    <property type="nucleotide sequence ID" value="NZ_CP132942.1"/>
</dbReference>
<sequence>MLIAYIDESGHSRDPKSHFAGMGGLIADSADWERFTSDWSSALADAGIHDGELHMRHFAHSRGPFQGWTELKRRELMARLIDAIVNAKAIPVGCVVSLDDYNAAPELLQKFYKEPYFMAFQHVTRGASLQALPKEWPPKLETVSMVYAEQREFGATKPRDSKPNLKKGAANELWSAMKKLTVYGQWMGRFSTDSPKSCLPLQAADLFAYELVKEFQNILTKPENGMRWALKQILRLGGPKPLVQFYDAHEMIRIFLEATGQDHHASSVVNGLLTESWLRKIAIGDVLRARLNEVK</sequence>
<gene>
    <name evidence="1" type="ORF">RBB77_14385</name>
</gene>
<name>A0AAU7ZKR1_9BACT</name>
<dbReference type="EMBL" id="CP132942">
    <property type="protein sequence ID" value="XCB31637.1"/>
    <property type="molecule type" value="Genomic_DNA"/>
</dbReference>
<dbReference type="Pfam" id="PF12686">
    <property type="entry name" value="DUF3800"/>
    <property type="match status" value="1"/>
</dbReference>
<dbReference type="KEGG" id="tpsc:RBB77_14385"/>
<evidence type="ECO:0000313" key="1">
    <source>
        <dbReference type="EMBL" id="XCB31637.1"/>
    </source>
</evidence>
<protein>
    <submittedName>
        <fullName evidence="1">DUF3800 domain-containing protein</fullName>
    </submittedName>
</protein>
<dbReference type="AlphaFoldDB" id="A0AAU7ZKR1"/>
<organism evidence="1">
    <name type="scientific">Tunturiibacter psychrotolerans</name>
    <dbReference type="NCBI Taxonomy" id="3069686"/>
    <lineage>
        <taxon>Bacteria</taxon>
        <taxon>Pseudomonadati</taxon>
        <taxon>Acidobacteriota</taxon>
        <taxon>Terriglobia</taxon>
        <taxon>Terriglobales</taxon>
        <taxon>Acidobacteriaceae</taxon>
        <taxon>Tunturiibacter</taxon>
    </lineage>
</organism>
<proteinExistence type="predicted"/>
<reference evidence="1" key="1">
    <citation type="submission" date="2023-08" db="EMBL/GenBank/DDBJ databases">
        <authorList>
            <person name="Messyasz A."/>
            <person name="Mannisto M.K."/>
            <person name="Kerkhof L.J."/>
            <person name="Haggblom M."/>
        </authorList>
    </citation>
    <scope>NUCLEOTIDE SEQUENCE</scope>
    <source>
        <strain evidence="1">X5P6</strain>
    </source>
</reference>